<dbReference type="InterPro" id="IPR028002">
    <property type="entry name" value="Myb_DNA-bind_5"/>
</dbReference>
<dbReference type="WBParaSite" id="PSAMB.scaffold3538size17889.g21881.t1">
    <property type="protein sequence ID" value="PSAMB.scaffold3538size17889.g21881.t1"/>
    <property type="gene ID" value="PSAMB.scaffold3538size17889.g21881"/>
</dbReference>
<feature type="domain" description="Peptidoglycan binding-like" evidence="5">
    <location>
        <begin position="29"/>
        <end position="65"/>
    </location>
</feature>
<dbReference type="InterPro" id="IPR036366">
    <property type="entry name" value="PGBDSf"/>
</dbReference>
<evidence type="ECO:0000259" key="6">
    <source>
        <dbReference type="Pfam" id="PF13873"/>
    </source>
</evidence>
<comment type="function">
    <text evidence="4">Involved in transvection phenomena (= synapsis-dependent gene expression), where the synaptic pairing of chromosomes carrying genes with which zeste interacts influences the expression of these genes. Zeste binds to DNA and stimulates transcription from a nearby promoter.</text>
</comment>
<proteinExistence type="predicted"/>
<organism evidence="7 8">
    <name type="scientific">Plectus sambesii</name>
    <dbReference type="NCBI Taxonomy" id="2011161"/>
    <lineage>
        <taxon>Eukaryota</taxon>
        <taxon>Metazoa</taxon>
        <taxon>Ecdysozoa</taxon>
        <taxon>Nematoda</taxon>
        <taxon>Chromadorea</taxon>
        <taxon>Plectida</taxon>
        <taxon>Plectina</taxon>
        <taxon>Plectoidea</taxon>
        <taxon>Plectidae</taxon>
        <taxon>Plectus</taxon>
    </lineage>
</organism>
<dbReference type="AlphaFoldDB" id="A0A914W9L4"/>
<dbReference type="GO" id="GO:0008237">
    <property type="term" value="F:metallopeptidase activity"/>
    <property type="evidence" value="ECO:0007669"/>
    <property type="project" value="UniProtKB-KW"/>
</dbReference>
<feature type="domain" description="Myb/SANT-like DNA-binding" evidence="6">
    <location>
        <begin position="74"/>
        <end position="131"/>
    </location>
</feature>
<dbReference type="Proteomes" id="UP000887566">
    <property type="component" value="Unplaced"/>
</dbReference>
<evidence type="ECO:0000256" key="3">
    <source>
        <dbReference type="ARBA" id="ARBA00023049"/>
    </source>
</evidence>
<dbReference type="Pfam" id="PF01471">
    <property type="entry name" value="PG_binding_1"/>
    <property type="match status" value="1"/>
</dbReference>
<evidence type="ECO:0000256" key="1">
    <source>
        <dbReference type="ARBA" id="ARBA00011764"/>
    </source>
</evidence>
<evidence type="ECO:0000259" key="5">
    <source>
        <dbReference type="Pfam" id="PF01471"/>
    </source>
</evidence>
<evidence type="ECO:0000256" key="2">
    <source>
        <dbReference type="ARBA" id="ARBA00016807"/>
    </source>
</evidence>
<evidence type="ECO:0000313" key="7">
    <source>
        <dbReference type="Proteomes" id="UP000887566"/>
    </source>
</evidence>
<dbReference type="Pfam" id="PF13873">
    <property type="entry name" value="Myb_DNA-bind_5"/>
    <property type="match status" value="1"/>
</dbReference>
<name>A0A914W9L4_9BILA</name>
<protein>
    <recommendedName>
        <fullName evidence="2">Regulatory protein zeste</fullName>
    </recommendedName>
</protein>
<evidence type="ECO:0000313" key="8">
    <source>
        <dbReference type="WBParaSite" id="PSAMB.scaffold3538size17889.g21881.t1"/>
    </source>
</evidence>
<dbReference type="InterPro" id="IPR036365">
    <property type="entry name" value="PGBD-like_sf"/>
</dbReference>
<keyword evidence="7" id="KW-1185">Reference proteome</keyword>
<dbReference type="Gene3D" id="1.10.101.10">
    <property type="entry name" value="PGBD-like superfamily/PGBD"/>
    <property type="match status" value="1"/>
</dbReference>
<accession>A0A914W9L4</accession>
<keyword evidence="3" id="KW-0645">Protease</keyword>
<dbReference type="InterPro" id="IPR002477">
    <property type="entry name" value="Peptidoglycan-bd-like"/>
</dbReference>
<dbReference type="SUPFAM" id="SSF47090">
    <property type="entry name" value="PGBD-like"/>
    <property type="match status" value="1"/>
</dbReference>
<sequence length="133" mass="14799">MVNARCSQTLHRGSRGECVKVVQQAIGVNADGSFGQQTLAAVMQFQAEKGLTADGIVNSNTWSAIYGTADNGEKKEIFQNEENSAFVIKSQEGEWERIVQALNAQNATLNRTWKEVRKKYYNLASEAKKLRTK</sequence>
<keyword evidence="3" id="KW-0482">Metalloprotease</keyword>
<evidence type="ECO:0000256" key="4">
    <source>
        <dbReference type="ARBA" id="ARBA00025466"/>
    </source>
</evidence>
<reference evidence="8" key="1">
    <citation type="submission" date="2022-11" db="UniProtKB">
        <authorList>
            <consortium name="WormBaseParasite"/>
        </authorList>
    </citation>
    <scope>IDENTIFICATION</scope>
</reference>
<keyword evidence="3" id="KW-0378">Hydrolase</keyword>
<comment type="subunit">
    <text evidence="1">Self-associates forming complexes of several hundred monomers.</text>
</comment>